<reference evidence="2 3" key="1">
    <citation type="journal article" date="2018" name="Front. Plant Sci.">
        <title>Red Clover (Trifolium pratense) and Zigzag Clover (T. medium) - A Picture of Genomic Similarities and Differences.</title>
        <authorList>
            <person name="Dluhosova J."/>
            <person name="Istvanek J."/>
            <person name="Nedelnik J."/>
            <person name="Repkova J."/>
        </authorList>
    </citation>
    <scope>NUCLEOTIDE SEQUENCE [LARGE SCALE GENOMIC DNA]</scope>
    <source>
        <strain evidence="3">cv. 10/8</strain>
        <tissue evidence="2">Leaf</tissue>
    </source>
</reference>
<keyword evidence="3" id="KW-1185">Reference proteome</keyword>
<dbReference type="AlphaFoldDB" id="A0A392P9R6"/>
<dbReference type="EMBL" id="LXQA010070433">
    <property type="protein sequence ID" value="MCI08823.1"/>
    <property type="molecule type" value="Genomic_DNA"/>
</dbReference>
<evidence type="ECO:0000313" key="3">
    <source>
        <dbReference type="Proteomes" id="UP000265520"/>
    </source>
</evidence>
<name>A0A392P9R6_9FABA</name>
<evidence type="ECO:0000313" key="2">
    <source>
        <dbReference type="EMBL" id="MCI08823.1"/>
    </source>
</evidence>
<feature type="compositionally biased region" description="Basic residues" evidence="1">
    <location>
        <begin position="1"/>
        <end position="10"/>
    </location>
</feature>
<proteinExistence type="predicted"/>
<dbReference type="Proteomes" id="UP000265520">
    <property type="component" value="Unassembled WGS sequence"/>
</dbReference>
<accession>A0A392P9R6</accession>
<feature type="region of interest" description="Disordered" evidence="1">
    <location>
        <begin position="1"/>
        <end position="68"/>
    </location>
</feature>
<protein>
    <submittedName>
        <fullName evidence="2">Uncharacterized protein</fullName>
    </submittedName>
</protein>
<organism evidence="2 3">
    <name type="scientific">Trifolium medium</name>
    <dbReference type="NCBI Taxonomy" id="97028"/>
    <lineage>
        <taxon>Eukaryota</taxon>
        <taxon>Viridiplantae</taxon>
        <taxon>Streptophyta</taxon>
        <taxon>Embryophyta</taxon>
        <taxon>Tracheophyta</taxon>
        <taxon>Spermatophyta</taxon>
        <taxon>Magnoliopsida</taxon>
        <taxon>eudicotyledons</taxon>
        <taxon>Gunneridae</taxon>
        <taxon>Pentapetalae</taxon>
        <taxon>rosids</taxon>
        <taxon>fabids</taxon>
        <taxon>Fabales</taxon>
        <taxon>Fabaceae</taxon>
        <taxon>Papilionoideae</taxon>
        <taxon>50 kb inversion clade</taxon>
        <taxon>NPAAA clade</taxon>
        <taxon>Hologalegina</taxon>
        <taxon>IRL clade</taxon>
        <taxon>Trifolieae</taxon>
        <taxon>Trifolium</taxon>
    </lineage>
</organism>
<feature type="compositionally biased region" description="Basic residues" evidence="1">
    <location>
        <begin position="17"/>
        <end position="26"/>
    </location>
</feature>
<evidence type="ECO:0000256" key="1">
    <source>
        <dbReference type="SAM" id="MobiDB-lite"/>
    </source>
</evidence>
<comment type="caution">
    <text evidence="2">The sequence shown here is derived from an EMBL/GenBank/DDBJ whole genome shotgun (WGS) entry which is preliminary data.</text>
</comment>
<feature type="non-terminal residue" evidence="2">
    <location>
        <position position="1"/>
    </location>
</feature>
<sequence length="89" mass="10547">ESNRRTPRARPKQDHHQSKRTPRHQNKTTTRAKEHPDTTQIRRKTKDRSPEKWEEGGAEGQAPLITPPPMALHLENWFWIRGIGWRLQP</sequence>